<organism evidence="1 2">
    <name type="scientific">Sphenostylis stenocarpa</name>
    <dbReference type="NCBI Taxonomy" id="92480"/>
    <lineage>
        <taxon>Eukaryota</taxon>
        <taxon>Viridiplantae</taxon>
        <taxon>Streptophyta</taxon>
        <taxon>Embryophyta</taxon>
        <taxon>Tracheophyta</taxon>
        <taxon>Spermatophyta</taxon>
        <taxon>Magnoliopsida</taxon>
        <taxon>eudicotyledons</taxon>
        <taxon>Gunneridae</taxon>
        <taxon>Pentapetalae</taxon>
        <taxon>rosids</taxon>
        <taxon>fabids</taxon>
        <taxon>Fabales</taxon>
        <taxon>Fabaceae</taxon>
        <taxon>Papilionoideae</taxon>
        <taxon>50 kb inversion clade</taxon>
        <taxon>NPAAA clade</taxon>
        <taxon>indigoferoid/millettioid clade</taxon>
        <taxon>Phaseoleae</taxon>
        <taxon>Sphenostylis</taxon>
    </lineage>
</organism>
<reference evidence="1" key="1">
    <citation type="submission" date="2023-10" db="EMBL/GenBank/DDBJ databases">
        <authorList>
            <person name="Domelevo Entfellner J.-B."/>
        </authorList>
    </citation>
    <scope>NUCLEOTIDE SEQUENCE</scope>
</reference>
<dbReference type="Gramene" id="rna-AYBTSS11_LOCUS5590">
    <property type="protein sequence ID" value="CAJ1932036.1"/>
    <property type="gene ID" value="gene-AYBTSS11_LOCUS5590"/>
</dbReference>
<dbReference type="EMBL" id="OY731399">
    <property type="protein sequence ID" value="CAJ1932036.1"/>
    <property type="molecule type" value="Genomic_DNA"/>
</dbReference>
<dbReference type="AlphaFoldDB" id="A0AA86S3G0"/>
<name>A0AA86S3G0_9FABA</name>
<evidence type="ECO:0000313" key="2">
    <source>
        <dbReference type="Proteomes" id="UP001189624"/>
    </source>
</evidence>
<evidence type="ECO:0000313" key="1">
    <source>
        <dbReference type="EMBL" id="CAJ1932036.1"/>
    </source>
</evidence>
<sequence>MVLEYMLKLNFKKWRRNKIQKKNDVIKIQVDFEEKAMRKGQKGACAAATLRSRESTHRSLSKGKWHIRWLDLSIGNHNQTTLMPACDVQCSQPLHLPGKTNITQHALI</sequence>
<dbReference type="Proteomes" id="UP001189624">
    <property type="component" value="Chromosome 2"/>
</dbReference>
<keyword evidence="2" id="KW-1185">Reference proteome</keyword>
<accession>A0AA86S3G0</accession>
<protein>
    <submittedName>
        <fullName evidence="1">Uncharacterized protein</fullName>
    </submittedName>
</protein>
<proteinExistence type="predicted"/>
<gene>
    <name evidence="1" type="ORF">AYBTSS11_LOCUS5590</name>
</gene>